<gene>
    <name evidence="2" type="ORF">WM2015_409</name>
</gene>
<dbReference type="STRING" id="1579979.WM2015_409"/>
<keyword evidence="3" id="KW-1185">Reference proteome</keyword>
<dbReference type="SUPFAM" id="SSF48695">
    <property type="entry name" value="Multiheme cytochromes"/>
    <property type="match status" value="1"/>
</dbReference>
<keyword evidence="1" id="KW-0732">Signal</keyword>
<protein>
    <submittedName>
        <fullName evidence="2">Uncharacterized protein</fullName>
    </submittedName>
</protein>
<dbReference type="PANTHER" id="PTHR35038">
    <property type="entry name" value="DISSIMILATORY SULFITE REDUCTASE SIRA"/>
    <property type="match status" value="1"/>
</dbReference>
<reference evidence="3" key="1">
    <citation type="submission" date="2015-07" db="EMBL/GenBank/DDBJ databases">
        <authorList>
            <person name="Kim K.M."/>
        </authorList>
    </citation>
    <scope>NUCLEOTIDE SEQUENCE [LARGE SCALE GENOMIC DNA]</scope>
    <source>
        <strain evidence="3">KCTC 42284</strain>
    </source>
</reference>
<proteinExistence type="predicted"/>
<dbReference type="Gene3D" id="1.10.1130.10">
    <property type="entry name" value="Flavocytochrome C3, Chain A"/>
    <property type="match status" value="2"/>
</dbReference>
<sequence length="601" mass="67364">MLVGLLSGPSHADSEWAGSETCHSCHRDQYSSWHRTYHRTMTQEASPEAVQGRFDGQPIRAWGMEVRPVRRGDRYWFEYFRPGDTAPVARYRVERLVGSNRYQQYLTREENGGTYYRLHLLWHNEEERWVHMNAAFLGPDDQHFDSNVSVWNHNCIFCHNTGPQPGVVNYDEMLARASAGQAVDSASEARYESSVAELGIACEACHGPAQDHVDKQSNWLTRLAHTLSGRSDGTVVTPDHLEQDRANQVCGQCHGQRLPVDGEMLRRFIDEGPVYRAGDDLFESVELVWPETPNPMTGHADDLFGLRFWPDRTPRLSAYEYQGLTLSKCHEESELTCMSCHDMHGGDRHGMISEQARAGAPCLACHQELAEDIEAHTHHPVDGEGSNCYSCHMPEVVYGVMEIHRSHRIEVPAPAEQAAAGRPNACNLCHLDQSVAWAEAETARLWERDALPVERADGADPRLPDGVARLLAGDPVERAVTATAIGRAVDRGQLEHAEDWQPYLVGAMRDDYPAVRRFARRSLEQTAEAVPASREAIAAFARRYDFIGAPEARELALADLMLRYSTLAAPDSDSAIYLPPERIEALRRIGLERSEAINIGE</sequence>
<dbReference type="EMBL" id="CP012154">
    <property type="protein sequence ID" value="AKS40792.1"/>
    <property type="molecule type" value="Genomic_DNA"/>
</dbReference>
<name>A0A0K0XT44_9GAMM</name>
<organism evidence="2 3">
    <name type="scientific">Wenzhouxiangella marina</name>
    <dbReference type="NCBI Taxonomy" id="1579979"/>
    <lineage>
        <taxon>Bacteria</taxon>
        <taxon>Pseudomonadati</taxon>
        <taxon>Pseudomonadota</taxon>
        <taxon>Gammaproteobacteria</taxon>
        <taxon>Chromatiales</taxon>
        <taxon>Wenzhouxiangellaceae</taxon>
        <taxon>Wenzhouxiangella</taxon>
    </lineage>
</organism>
<accession>A0A0K0XT44</accession>
<evidence type="ECO:0000256" key="1">
    <source>
        <dbReference type="ARBA" id="ARBA00022729"/>
    </source>
</evidence>
<evidence type="ECO:0000313" key="3">
    <source>
        <dbReference type="Proteomes" id="UP000066624"/>
    </source>
</evidence>
<dbReference type="KEGG" id="wma:WM2015_409"/>
<dbReference type="InterPro" id="IPR036280">
    <property type="entry name" value="Multihaem_cyt_sf"/>
</dbReference>
<dbReference type="AlphaFoldDB" id="A0A0K0XT44"/>
<dbReference type="Proteomes" id="UP000066624">
    <property type="component" value="Chromosome"/>
</dbReference>
<evidence type="ECO:0000313" key="2">
    <source>
        <dbReference type="EMBL" id="AKS40792.1"/>
    </source>
</evidence>
<dbReference type="PANTHER" id="PTHR35038:SF8">
    <property type="entry name" value="C-TYPE POLYHEME CYTOCHROME OMCC"/>
    <property type="match status" value="1"/>
</dbReference>
<dbReference type="InterPro" id="IPR051829">
    <property type="entry name" value="Multiheme_Cytochr_ET"/>
</dbReference>